<reference evidence="2" key="1">
    <citation type="journal article" date="2020" name="Fungal Divers.">
        <title>Resolving the Mortierellaceae phylogeny through synthesis of multi-gene phylogenetics and phylogenomics.</title>
        <authorList>
            <person name="Vandepol N."/>
            <person name="Liber J."/>
            <person name="Desiro A."/>
            <person name="Na H."/>
            <person name="Kennedy M."/>
            <person name="Barry K."/>
            <person name="Grigoriev I.V."/>
            <person name="Miller A.N."/>
            <person name="O'Donnell K."/>
            <person name="Stajich J.E."/>
            <person name="Bonito G."/>
        </authorList>
    </citation>
    <scope>NUCLEOTIDE SEQUENCE</scope>
    <source>
        <strain evidence="2">KOD948</strain>
    </source>
</reference>
<dbReference type="PANTHER" id="PTHR15615:SF36">
    <property type="entry name" value="PHO85 CYCLIN-5"/>
    <property type="match status" value="1"/>
</dbReference>
<sequence length="443" mass="49435">MPPLQPSSFDPYSTLSATATAPSALPMFRSWQQQPSESSNKNTLPAPLILDSLTATRVNMVENLVDTAALIIESIWPSHHQDNQCTPHKTPVIPLNIFVSETLRRSRTTLSTLQLALYYIYKVRTQVLAAQERMRQDQIQQWHQNIQYGLPPSPTDSLDGLSDASEFRQRDYFDMIKPGLSKISLPLTPPGNNNIPVSLSPLSQTSTTSTSPALTKSEPVGCGRRMFLAALILASKFQQDRTYSNKAWSKISGLPVSEINANEIAFLSLIDYRLFVPQAVFQKWVVVLTEKGRCRDRENRARQQRGMGSYMTQRWVEAQRRELLQARMSSVSSPQSVKLNPAPDTNAFVGLGLTLNRSNVDPMWSKAPGTASLMPMIKTKHCQVMTTESRYDTLPSPVSSVSPTGCQPMIGSKRRAAEVDDRLDADRESKSQRRLSVSFLVGH</sequence>
<evidence type="ECO:0000256" key="1">
    <source>
        <dbReference type="SAM" id="MobiDB-lite"/>
    </source>
</evidence>
<dbReference type="PANTHER" id="PTHR15615">
    <property type="match status" value="1"/>
</dbReference>
<organism evidence="2 3">
    <name type="scientific">Mortierella polycephala</name>
    <dbReference type="NCBI Taxonomy" id="41804"/>
    <lineage>
        <taxon>Eukaryota</taxon>
        <taxon>Fungi</taxon>
        <taxon>Fungi incertae sedis</taxon>
        <taxon>Mucoromycota</taxon>
        <taxon>Mortierellomycotina</taxon>
        <taxon>Mortierellomycetes</taxon>
        <taxon>Mortierellales</taxon>
        <taxon>Mortierellaceae</taxon>
        <taxon>Mortierella</taxon>
    </lineage>
</organism>
<feature type="region of interest" description="Disordered" evidence="1">
    <location>
        <begin position="391"/>
        <end position="430"/>
    </location>
</feature>
<dbReference type="GO" id="GO:0019901">
    <property type="term" value="F:protein kinase binding"/>
    <property type="evidence" value="ECO:0007669"/>
    <property type="project" value="InterPro"/>
</dbReference>
<evidence type="ECO:0000313" key="2">
    <source>
        <dbReference type="EMBL" id="KAG0250841.1"/>
    </source>
</evidence>
<protein>
    <recommendedName>
        <fullName evidence="4">G1/S-specific cyclin pas1</fullName>
    </recommendedName>
</protein>
<evidence type="ECO:0000313" key="3">
    <source>
        <dbReference type="Proteomes" id="UP000726737"/>
    </source>
</evidence>
<dbReference type="Proteomes" id="UP000726737">
    <property type="component" value="Unassembled WGS sequence"/>
</dbReference>
<dbReference type="OrthoDB" id="286814at2759"/>
<proteinExistence type="predicted"/>
<evidence type="ECO:0008006" key="4">
    <source>
        <dbReference type="Google" id="ProtNLM"/>
    </source>
</evidence>
<dbReference type="Pfam" id="PF08613">
    <property type="entry name" value="Cyclin"/>
    <property type="match status" value="1"/>
</dbReference>
<dbReference type="Gene3D" id="1.10.472.10">
    <property type="entry name" value="Cyclin-like"/>
    <property type="match status" value="1"/>
</dbReference>
<dbReference type="AlphaFoldDB" id="A0A9P6TXK0"/>
<dbReference type="EMBL" id="JAAAJA010000644">
    <property type="protein sequence ID" value="KAG0250841.1"/>
    <property type="molecule type" value="Genomic_DNA"/>
</dbReference>
<keyword evidence="3" id="KW-1185">Reference proteome</keyword>
<dbReference type="InterPro" id="IPR013922">
    <property type="entry name" value="Cyclin_PHO80-like"/>
</dbReference>
<gene>
    <name evidence="2" type="ORF">BG011_008051</name>
</gene>
<dbReference type="GO" id="GO:0005634">
    <property type="term" value="C:nucleus"/>
    <property type="evidence" value="ECO:0007669"/>
    <property type="project" value="TreeGrafter"/>
</dbReference>
<comment type="caution">
    <text evidence="2">The sequence shown here is derived from an EMBL/GenBank/DDBJ whole genome shotgun (WGS) entry which is preliminary data.</text>
</comment>
<dbReference type="GO" id="GO:0016538">
    <property type="term" value="F:cyclin-dependent protein serine/threonine kinase regulator activity"/>
    <property type="evidence" value="ECO:0007669"/>
    <property type="project" value="TreeGrafter"/>
</dbReference>
<dbReference type="GO" id="GO:0000307">
    <property type="term" value="C:cyclin-dependent protein kinase holoenzyme complex"/>
    <property type="evidence" value="ECO:0007669"/>
    <property type="project" value="TreeGrafter"/>
</dbReference>
<name>A0A9P6TXK0_9FUNG</name>
<accession>A0A9P6TXK0</accession>
<dbReference type="CDD" id="cd20557">
    <property type="entry name" value="CYCLIN_ScPCL1-like"/>
    <property type="match status" value="1"/>
</dbReference>
<feature type="compositionally biased region" description="Basic and acidic residues" evidence="1">
    <location>
        <begin position="415"/>
        <end position="430"/>
    </location>
</feature>